<accession>A0A5N6KG49</accession>
<gene>
    <name evidence="2" type="ORF">EYC80_005996</name>
</gene>
<dbReference type="OrthoDB" id="7785529at2759"/>
<evidence type="ECO:0000313" key="3">
    <source>
        <dbReference type="Proteomes" id="UP000326757"/>
    </source>
</evidence>
<comment type="caution">
    <text evidence="2">The sequence shown here is derived from an EMBL/GenBank/DDBJ whole genome shotgun (WGS) entry which is preliminary data.</text>
</comment>
<keyword evidence="3" id="KW-1185">Reference proteome</keyword>
<evidence type="ECO:0000313" key="2">
    <source>
        <dbReference type="EMBL" id="KAB8302628.1"/>
    </source>
</evidence>
<reference evidence="2 3" key="1">
    <citation type="submission" date="2019-06" db="EMBL/GenBank/DDBJ databases">
        <title>Genome Sequence of the Brown Rot Fungal Pathogen Monilinia laxa.</title>
        <authorList>
            <person name="De Miccolis Angelini R.M."/>
            <person name="Landi L."/>
            <person name="Abate D."/>
            <person name="Pollastro S."/>
            <person name="Romanazzi G."/>
            <person name="Faretra F."/>
        </authorList>
    </citation>
    <scope>NUCLEOTIDE SEQUENCE [LARGE SCALE GENOMIC DNA]</scope>
    <source>
        <strain evidence="2 3">Mlax316</strain>
    </source>
</reference>
<dbReference type="EMBL" id="VIGI01000003">
    <property type="protein sequence ID" value="KAB8302628.1"/>
    <property type="molecule type" value="Genomic_DNA"/>
</dbReference>
<proteinExistence type="predicted"/>
<sequence>MRISTPLMSPPLGPSAPSLSDLTPHPPNVTDDKQELERQRLLAEASAPLEFPEVEEEGESSQQGAASAPDDHEPSAPIFHEEDEYGRGYAHEDFAGLRAGPESLPPSYER</sequence>
<organism evidence="2 3">
    <name type="scientific">Monilinia laxa</name>
    <name type="common">Brown rot fungus</name>
    <name type="synonym">Sclerotinia laxa</name>
    <dbReference type="NCBI Taxonomy" id="61186"/>
    <lineage>
        <taxon>Eukaryota</taxon>
        <taxon>Fungi</taxon>
        <taxon>Dikarya</taxon>
        <taxon>Ascomycota</taxon>
        <taxon>Pezizomycotina</taxon>
        <taxon>Leotiomycetes</taxon>
        <taxon>Helotiales</taxon>
        <taxon>Sclerotiniaceae</taxon>
        <taxon>Monilinia</taxon>
    </lineage>
</organism>
<name>A0A5N6KG49_MONLA</name>
<dbReference type="AlphaFoldDB" id="A0A5N6KG49"/>
<evidence type="ECO:0000256" key="1">
    <source>
        <dbReference type="SAM" id="MobiDB-lite"/>
    </source>
</evidence>
<feature type="region of interest" description="Disordered" evidence="1">
    <location>
        <begin position="1"/>
        <end position="110"/>
    </location>
</feature>
<dbReference type="Proteomes" id="UP000326757">
    <property type="component" value="Unassembled WGS sequence"/>
</dbReference>
<protein>
    <submittedName>
        <fullName evidence="2">Uncharacterized protein</fullName>
    </submittedName>
</protein>
<feature type="compositionally biased region" description="Basic and acidic residues" evidence="1">
    <location>
        <begin position="85"/>
        <end position="95"/>
    </location>
</feature>
<feature type="compositionally biased region" description="Basic and acidic residues" evidence="1">
    <location>
        <begin position="30"/>
        <end position="41"/>
    </location>
</feature>